<dbReference type="Proteomes" id="UP000664203">
    <property type="component" value="Unassembled WGS sequence"/>
</dbReference>
<protein>
    <recommendedName>
        <fullName evidence="2">BZIP domain-containing protein</fullName>
    </recommendedName>
</protein>
<comment type="caution">
    <text evidence="3">The sequence shown here is derived from an EMBL/GenBank/DDBJ whole genome shotgun (WGS) entry which is preliminary data.</text>
</comment>
<reference evidence="3" key="1">
    <citation type="submission" date="2021-03" db="EMBL/GenBank/DDBJ databases">
        <authorList>
            <person name="Tagirdzhanova G."/>
        </authorList>
    </citation>
    <scope>NUCLEOTIDE SEQUENCE</scope>
</reference>
<dbReference type="InterPro" id="IPR046347">
    <property type="entry name" value="bZIP_sf"/>
</dbReference>
<dbReference type="Pfam" id="PF07716">
    <property type="entry name" value="bZIP_2"/>
    <property type="match status" value="1"/>
</dbReference>
<keyword evidence="4" id="KW-1185">Reference proteome</keyword>
<feature type="compositionally biased region" description="Polar residues" evidence="1">
    <location>
        <begin position="104"/>
        <end position="113"/>
    </location>
</feature>
<sequence>MSTMVLPHSVQGTSSPEGFSSPEPELTTTLSDVPSDNMFDFNNNDFASAPDSSDGLFDGSLDFGSHFEPINDPAPAQTPHLQTVSPKDLMVDSMSAPPSGAFTDLTTPGTSAYDSPYMANSAETSPLYPEEAFTDDPDKWPSLFDPIEEETNTGPVSHFAGVSPSPTYEAPKMSRNGSSPGQSSPRSSHQGRHSLSSGVAPRRRDKPLPAITVEDPNDTVAVKRARNTMAARKSREKRVERTEQLVNQVALLEVEVEHWKNIAISMGHVE</sequence>
<dbReference type="CDD" id="cd12193">
    <property type="entry name" value="bZIP_GCN4"/>
    <property type="match status" value="1"/>
</dbReference>
<feature type="compositionally biased region" description="Low complexity" evidence="1">
    <location>
        <begin position="178"/>
        <end position="188"/>
    </location>
</feature>
<feature type="compositionally biased region" description="Low complexity" evidence="1">
    <location>
        <begin position="14"/>
        <end position="25"/>
    </location>
</feature>
<dbReference type="InterPro" id="IPR004827">
    <property type="entry name" value="bZIP"/>
</dbReference>
<evidence type="ECO:0000313" key="4">
    <source>
        <dbReference type="Proteomes" id="UP000664203"/>
    </source>
</evidence>
<proteinExistence type="predicted"/>
<feature type="region of interest" description="Disordered" evidence="1">
    <location>
        <begin position="1"/>
        <end position="219"/>
    </location>
</feature>
<dbReference type="Gene3D" id="3.30.160.60">
    <property type="entry name" value="Classic Zinc Finger"/>
    <property type="match status" value="1"/>
</dbReference>
<dbReference type="GO" id="GO:0003700">
    <property type="term" value="F:DNA-binding transcription factor activity"/>
    <property type="evidence" value="ECO:0007669"/>
    <property type="project" value="InterPro"/>
</dbReference>
<evidence type="ECO:0000259" key="2">
    <source>
        <dbReference type="PROSITE" id="PS00036"/>
    </source>
</evidence>
<dbReference type="PROSITE" id="PS00036">
    <property type="entry name" value="BZIP_BASIC"/>
    <property type="match status" value="1"/>
</dbReference>
<gene>
    <name evidence="3" type="ORF">ALECFALPRED_003519</name>
</gene>
<dbReference type="OrthoDB" id="5419235at2759"/>
<dbReference type="AlphaFoldDB" id="A0A8H3IPJ8"/>
<dbReference type="EMBL" id="CAJPDR010000217">
    <property type="protein sequence ID" value="CAF9926738.1"/>
    <property type="molecule type" value="Genomic_DNA"/>
</dbReference>
<evidence type="ECO:0000313" key="3">
    <source>
        <dbReference type="EMBL" id="CAF9926738.1"/>
    </source>
</evidence>
<feature type="compositionally biased region" description="Low complexity" evidence="1">
    <location>
        <begin position="36"/>
        <end position="64"/>
    </location>
</feature>
<dbReference type="SUPFAM" id="SSF57959">
    <property type="entry name" value="Leucine zipper domain"/>
    <property type="match status" value="1"/>
</dbReference>
<accession>A0A8H3IPJ8</accession>
<evidence type="ECO:0000256" key="1">
    <source>
        <dbReference type="SAM" id="MobiDB-lite"/>
    </source>
</evidence>
<organism evidence="3 4">
    <name type="scientific">Alectoria fallacina</name>
    <dbReference type="NCBI Taxonomy" id="1903189"/>
    <lineage>
        <taxon>Eukaryota</taxon>
        <taxon>Fungi</taxon>
        <taxon>Dikarya</taxon>
        <taxon>Ascomycota</taxon>
        <taxon>Pezizomycotina</taxon>
        <taxon>Lecanoromycetes</taxon>
        <taxon>OSLEUM clade</taxon>
        <taxon>Lecanoromycetidae</taxon>
        <taxon>Lecanorales</taxon>
        <taxon>Lecanorineae</taxon>
        <taxon>Parmeliaceae</taxon>
        <taxon>Alectoria</taxon>
    </lineage>
</organism>
<name>A0A8H3IPJ8_9LECA</name>
<feature type="domain" description="BZIP" evidence="2">
    <location>
        <begin position="223"/>
        <end position="237"/>
    </location>
</feature>